<dbReference type="CDD" id="cd11029">
    <property type="entry name" value="CYP107-like"/>
    <property type="match status" value="1"/>
</dbReference>
<dbReference type="Gene3D" id="1.10.630.10">
    <property type="entry name" value="Cytochrome P450"/>
    <property type="match status" value="1"/>
</dbReference>
<dbReference type="GO" id="GO:0020037">
    <property type="term" value="F:heme binding"/>
    <property type="evidence" value="ECO:0007669"/>
    <property type="project" value="InterPro"/>
</dbReference>
<evidence type="ECO:0000256" key="8">
    <source>
        <dbReference type="ARBA" id="ARBA00055433"/>
    </source>
</evidence>
<dbReference type="InterPro" id="IPR017972">
    <property type="entry name" value="Cyt_P450_CS"/>
</dbReference>
<evidence type="ECO:0000256" key="1">
    <source>
        <dbReference type="ARBA" id="ARBA00004660"/>
    </source>
</evidence>
<dbReference type="PROSITE" id="PS00086">
    <property type="entry name" value="CYTOCHROME_P450"/>
    <property type="match status" value="1"/>
</dbReference>
<comment type="pathway">
    <text evidence="1">Antibiotic biosynthesis; vancomycin biosynthesis.</text>
</comment>
<dbReference type="GO" id="GO:0016705">
    <property type="term" value="F:oxidoreductase activity, acting on paired donors, with incorporation or reduction of molecular oxygen"/>
    <property type="evidence" value="ECO:0007669"/>
    <property type="project" value="InterPro"/>
</dbReference>
<dbReference type="EMBL" id="FPJG01000006">
    <property type="protein sequence ID" value="SFW82490.1"/>
    <property type="molecule type" value="Genomic_DNA"/>
</dbReference>
<reference evidence="11" key="1">
    <citation type="submission" date="2016-11" db="EMBL/GenBank/DDBJ databases">
        <authorList>
            <person name="Varghese N."/>
            <person name="Submissions S."/>
        </authorList>
    </citation>
    <scope>NUCLEOTIDE SEQUENCE [LARGE SCALE GENOMIC DNA]</scope>
    <source>
        <strain evidence="11">DSM 44671</strain>
    </source>
</reference>
<dbReference type="AlphaFoldDB" id="A0A1K1SE08"/>
<evidence type="ECO:0000256" key="5">
    <source>
        <dbReference type="ARBA" id="ARBA00023002"/>
    </source>
</evidence>
<dbReference type="GO" id="GO:0004497">
    <property type="term" value="F:monooxygenase activity"/>
    <property type="evidence" value="ECO:0007669"/>
    <property type="project" value="UniProtKB-KW"/>
</dbReference>
<keyword evidence="4 9" id="KW-0479">Metal-binding</keyword>
<evidence type="ECO:0000313" key="11">
    <source>
        <dbReference type="Proteomes" id="UP000182740"/>
    </source>
</evidence>
<keyword evidence="5 9" id="KW-0560">Oxidoreductase</keyword>
<keyword evidence="7 9" id="KW-0503">Monooxygenase</keyword>
<dbReference type="STRING" id="546364.SAMN04489730_5424"/>
<dbReference type="PANTHER" id="PTHR46696:SF1">
    <property type="entry name" value="CYTOCHROME P450 YJIB-RELATED"/>
    <property type="match status" value="1"/>
</dbReference>
<dbReference type="InterPro" id="IPR002397">
    <property type="entry name" value="Cyt_P450_B"/>
</dbReference>
<name>A0A1K1SE08_9PSEU</name>
<evidence type="ECO:0000313" key="10">
    <source>
        <dbReference type="EMBL" id="SFW82490.1"/>
    </source>
</evidence>
<dbReference type="Pfam" id="PF00067">
    <property type="entry name" value="p450"/>
    <property type="match status" value="1"/>
</dbReference>
<dbReference type="SUPFAM" id="SSF48264">
    <property type="entry name" value="Cytochrome P450"/>
    <property type="match status" value="1"/>
</dbReference>
<evidence type="ECO:0000256" key="2">
    <source>
        <dbReference type="ARBA" id="ARBA00010617"/>
    </source>
</evidence>
<evidence type="ECO:0000256" key="3">
    <source>
        <dbReference type="ARBA" id="ARBA00022617"/>
    </source>
</evidence>
<dbReference type="InterPro" id="IPR001128">
    <property type="entry name" value="Cyt_P450"/>
</dbReference>
<accession>A0A1K1SE08</accession>
<comment type="similarity">
    <text evidence="2 9">Belongs to the cytochrome P450 family.</text>
</comment>
<organism evidence="10 11">
    <name type="scientific">Amycolatopsis australiensis</name>
    <dbReference type="NCBI Taxonomy" id="546364"/>
    <lineage>
        <taxon>Bacteria</taxon>
        <taxon>Bacillati</taxon>
        <taxon>Actinomycetota</taxon>
        <taxon>Actinomycetes</taxon>
        <taxon>Pseudonocardiales</taxon>
        <taxon>Pseudonocardiaceae</taxon>
        <taxon>Amycolatopsis</taxon>
    </lineage>
</organism>
<gene>
    <name evidence="10" type="ORF">SAMN04489730_5424</name>
</gene>
<comment type="function">
    <text evidence="8">Involved in the coupling of aromatic side chains of the heptapeptide of vancomycin.</text>
</comment>
<dbReference type="GO" id="GO:0005506">
    <property type="term" value="F:iron ion binding"/>
    <property type="evidence" value="ECO:0007669"/>
    <property type="project" value="InterPro"/>
</dbReference>
<dbReference type="OrthoDB" id="4133219at2"/>
<evidence type="ECO:0000256" key="9">
    <source>
        <dbReference type="RuleBase" id="RU000461"/>
    </source>
</evidence>
<keyword evidence="3 9" id="KW-0349">Heme</keyword>
<dbReference type="PRINTS" id="PR00359">
    <property type="entry name" value="BP450"/>
</dbReference>
<evidence type="ECO:0000256" key="6">
    <source>
        <dbReference type="ARBA" id="ARBA00023004"/>
    </source>
</evidence>
<proteinExistence type="inferred from homology"/>
<dbReference type="FunFam" id="1.10.630.10:FF:000018">
    <property type="entry name" value="Cytochrome P450 monooxygenase"/>
    <property type="match status" value="1"/>
</dbReference>
<keyword evidence="6 9" id="KW-0408">Iron</keyword>
<dbReference type="RefSeq" id="WP_072478904.1">
    <property type="nucleotide sequence ID" value="NZ_FPJG01000006.1"/>
</dbReference>
<evidence type="ECO:0000256" key="7">
    <source>
        <dbReference type="ARBA" id="ARBA00023033"/>
    </source>
</evidence>
<dbReference type="InterPro" id="IPR036396">
    <property type="entry name" value="Cyt_P450_sf"/>
</dbReference>
<evidence type="ECO:0000256" key="4">
    <source>
        <dbReference type="ARBA" id="ARBA00022723"/>
    </source>
</evidence>
<dbReference type="Proteomes" id="UP000182740">
    <property type="component" value="Unassembled WGS sequence"/>
</dbReference>
<dbReference type="PANTHER" id="PTHR46696">
    <property type="entry name" value="P450, PUTATIVE (EUROFUNG)-RELATED"/>
    <property type="match status" value="1"/>
</dbReference>
<protein>
    <submittedName>
        <fullName evidence="10">Cytochrome P450</fullName>
    </submittedName>
</protein>
<keyword evidence="11" id="KW-1185">Reference proteome</keyword>
<sequence length="392" mass="42865">MTPEIDLTDPKVLADPFTAYDRAREVSAVAKLVIPGFGPFWALTRYAEARAMLADPRFEVRSESFLRPPGIPEHCLEYMRTMAERDGPDHLRLRRLVAPAFTPKRAAQLRPRLVALTGRLLDELPAHAEDGRVDLVAHFARPLPIDVICELTGIPAADRARWREHGAAVAAGAGADFAAAVPAIIEGAKEAVARSRAEPGDDLIGDLVRAQAEDGDRLTDTELVTLVWHLVLAGQTPVNLIANAVEALLRHPDQLELLREDPRRWPGAVEELMRFCGPQLLTTPRFAREDVEVDGELIRRGERVTAAMVAADRDPRAFAGPDRLDVTRSGPPQLGFSHGPHFCLGASIARVQAEVALSALFTRFPDLALATDDVPRAPDGGTWRPARLLLTL</sequence>